<name>A0ABV2AEK1_9EUKA</name>
<gene>
    <name evidence="2" type="ORF">MHBO_000154</name>
</gene>
<evidence type="ECO:0000313" key="2">
    <source>
        <dbReference type="EMBL" id="MES1918140.1"/>
    </source>
</evidence>
<evidence type="ECO:0000313" key="3">
    <source>
        <dbReference type="Proteomes" id="UP001439008"/>
    </source>
</evidence>
<dbReference type="EMBL" id="JBDODL010000019">
    <property type="protein sequence ID" value="MES1918140.1"/>
    <property type="molecule type" value="Genomic_DNA"/>
</dbReference>
<reference evidence="2 3" key="1">
    <citation type="journal article" date="2024" name="BMC Biol.">
        <title>Comparative genomics of Ascetosporea gives new insight into the evolutionary basis for animal parasitism in Rhizaria.</title>
        <authorList>
            <person name="Hiltunen Thoren M."/>
            <person name="Onut-Brannstrom I."/>
            <person name="Alfjorden A."/>
            <person name="Peckova H."/>
            <person name="Swords F."/>
            <person name="Hooper C."/>
            <person name="Holzer A.S."/>
            <person name="Bass D."/>
            <person name="Burki F."/>
        </authorList>
    </citation>
    <scope>NUCLEOTIDE SEQUENCE [LARGE SCALE GENOMIC DNA]</scope>
    <source>
        <strain evidence="2">20-A016</strain>
    </source>
</reference>
<organism evidence="2 3">
    <name type="scientific">Bonamia ostreae</name>
    <dbReference type="NCBI Taxonomy" id="126728"/>
    <lineage>
        <taxon>Eukaryota</taxon>
        <taxon>Sar</taxon>
        <taxon>Rhizaria</taxon>
        <taxon>Endomyxa</taxon>
        <taxon>Ascetosporea</taxon>
        <taxon>Haplosporida</taxon>
        <taxon>Bonamia</taxon>
    </lineage>
</organism>
<feature type="chain" id="PRO_5045571091" evidence="1">
    <location>
        <begin position="27"/>
        <end position="61"/>
    </location>
</feature>
<protein>
    <submittedName>
        <fullName evidence="2">Uncharacterized protein</fullName>
    </submittedName>
</protein>
<feature type="signal peptide" evidence="1">
    <location>
        <begin position="1"/>
        <end position="26"/>
    </location>
</feature>
<comment type="caution">
    <text evidence="2">The sequence shown here is derived from an EMBL/GenBank/DDBJ whole genome shotgun (WGS) entry which is preliminary data.</text>
</comment>
<keyword evidence="1" id="KW-0732">Signal</keyword>
<evidence type="ECO:0000256" key="1">
    <source>
        <dbReference type="SAM" id="SignalP"/>
    </source>
</evidence>
<keyword evidence="3" id="KW-1185">Reference proteome</keyword>
<dbReference type="Proteomes" id="UP001439008">
    <property type="component" value="Unassembled WGS sequence"/>
</dbReference>
<proteinExistence type="predicted"/>
<sequence length="61" mass="6783">MSEAFLRAMQFHGLAFFAPLLAMLEANLEPFATYTPRAASVVSDKELKAAKDEAKDIVVFY</sequence>
<accession>A0ABV2AEK1</accession>